<proteinExistence type="inferred from homology"/>
<keyword evidence="5" id="KW-1185">Reference proteome</keyword>
<dbReference type="Pfam" id="PF00823">
    <property type="entry name" value="PPE"/>
    <property type="match status" value="1"/>
</dbReference>
<accession>A0A1X1ZCF3</accession>
<dbReference type="Proteomes" id="UP000193781">
    <property type="component" value="Unassembled WGS sequence"/>
</dbReference>
<evidence type="ECO:0000313" key="5">
    <source>
        <dbReference type="Proteomes" id="UP000193781"/>
    </source>
</evidence>
<dbReference type="PANTHER" id="PTHR46766:SF1">
    <property type="entry name" value="GLUTAMINE-RICH PROTEIN 2"/>
    <property type="match status" value="1"/>
</dbReference>
<dbReference type="EMBL" id="LQPH01000129">
    <property type="protein sequence ID" value="ORW20851.1"/>
    <property type="molecule type" value="Genomic_DNA"/>
</dbReference>
<dbReference type="GO" id="GO:0052572">
    <property type="term" value="P:response to host immune response"/>
    <property type="evidence" value="ECO:0007669"/>
    <property type="project" value="TreeGrafter"/>
</dbReference>
<dbReference type="PANTHER" id="PTHR46766">
    <property type="entry name" value="GLUTAMINE-RICH PROTEIN 2"/>
    <property type="match status" value="1"/>
</dbReference>
<feature type="domain" description="PPE family C-terminal" evidence="3">
    <location>
        <begin position="298"/>
        <end position="376"/>
    </location>
</feature>
<comment type="similarity">
    <text evidence="1">Belongs to the mycobacterial PPE family.</text>
</comment>
<evidence type="ECO:0008006" key="6">
    <source>
        <dbReference type="Google" id="ProtNLM"/>
    </source>
</evidence>
<dbReference type="Gene3D" id="1.20.1260.20">
    <property type="entry name" value="PPE superfamily"/>
    <property type="match status" value="1"/>
</dbReference>
<organism evidence="4 5">
    <name type="scientific">Mycobacterium nebraskense</name>
    <dbReference type="NCBI Taxonomy" id="244292"/>
    <lineage>
        <taxon>Bacteria</taxon>
        <taxon>Bacillati</taxon>
        <taxon>Actinomycetota</taxon>
        <taxon>Actinomycetes</taxon>
        <taxon>Mycobacteriales</taxon>
        <taxon>Mycobacteriaceae</taxon>
        <taxon>Mycobacterium</taxon>
    </lineage>
</organism>
<evidence type="ECO:0000256" key="1">
    <source>
        <dbReference type="ARBA" id="ARBA00010652"/>
    </source>
</evidence>
<evidence type="ECO:0000259" key="2">
    <source>
        <dbReference type="Pfam" id="PF00823"/>
    </source>
</evidence>
<dbReference type="RefSeq" id="WP_046184608.1">
    <property type="nucleotide sequence ID" value="NZ_JACKSS010000102.1"/>
</dbReference>
<sequence length="380" mass="37241">MVPDFGLLPPEINSGLMYAGPGAGSMLAAATAWGGLAAELAWAASSYATVISGLISGPWLGPSAVAMAGAASPYVTWLATTATQAEEASTEAMAAAAAYEAAFAMTVPPPAIAANRAQLMSLIATNFFGQNTPAIMATEAQYTEMWAQDAAAMSGYDAGTLALASQLAPFSEPPSSLGAAPAATNSAPAAAAPAATQAQSVMSDAQLLSELFRSFGLSPSSTTSGLSPLEMLSMSGEFAMQPLSMVVSQLVGQFMGGANPLMSGAVGGLPTMGSALASAGSAIGATSPSQLGGPTVLADVGRAGSVGALSVPPSWTTEVQATTPTAPVAALPTGGANQVAANVPRMPFKPAMTASGRGAGGVAPAVEASRSAVLPRTVVG</sequence>
<dbReference type="FunFam" id="1.20.1260.20:FF:000001">
    <property type="entry name" value="PPE family protein PPE41"/>
    <property type="match status" value="1"/>
</dbReference>
<dbReference type="Pfam" id="PF12484">
    <property type="entry name" value="PPE-SVP"/>
    <property type="match status" value="1"/>
</dbReference>
<dbReference type="InterPro" id="IPR038332">
    <property type="entry name" value="PPE_sf"/>
</dbReference>
<dbReference type="SUPFAM" id="SSF140459">
    <property type="entry name" value="PE/PPE dimer-like"/>
    <property type="match status" value="1"/>
</dbReference>
<comment type="caution">
    <text evidence="4">The sequence shown here is derived from an EMBL/GenBank/DDBJ whole genome shotgun (WGS) entry which is preliminary data.</text>
</comment>
<evidence type="ECO:0000259" key="3">
    <source>
        <dbReference type="Pfam" id="PF12484"/>
    </source>
</evidence>
<feature type="domain" description="PPE" evidence="2">
    <location>
        <begin position="4"/>
        <end position="167"/>
    </location>
</feature>
<dbReference type="InterPro" id="IPR022171">
    <property type="entry name" value="PPE_C"/>
</dbReference>
<protein>
    <recommendedName>
        <fullName evidence="6">PPE family protein</fullName>
    </recommendedName>
</protein>
<name>A0A1X1ZCF3_9MYCO</name>
<dbReference type="AlphaFoldDB" id="A0A1X1ZCF3"/>
<dbReference type="InterPro" id="IPR000030">
    <property type="entry name" value="PPE_dom"/>
</dbReference>
<reference evidence="4 5" key="1">
    <citation type="submission" date="2016-01" db="EMBL/GenBank/DDBJ databases">
        <title>The new phylogeny of the genus Mycobacterium.</title>
        <authorList>
            <person name="Tarcisio F."/>
            <person name="Conor M."/>
            <person name="Antonella G."/>
            <person name="Elisabetta G."/>
            <person name="Giulia F.S."/>
            <person name="Sara T."/>
            <person name="Anna F."/>
            <person name="Clotilde B."/>
            <person name="Roberto B."/>
            <person name="Veronica D.S."/>
            <person name="Fabio R."/>
            <person name="Monica P."/>
            <person name="Olivier J."/>
            <person name="Enrico T."/>
            <person name="Nicola S."/>
        </authorList>
    </citation>
    <scope>NUCLEOTIDE SEQUENCE [LARGE SCALE GENOMIC DNA]</scope>
    <source>
        <strain evidence="4 5">DSM 44803</strain>
    </source>
</reference>
<gene>
    <name evidence="4" type="ORF">AWC17_07600</name>
</gene>
<evidence type="ECO:0000313" key="4">
    <source>
        <dbReference type="EMBL" id="ORW20851.1"/>
    </source>
</evidence>
<dbReference type="OrthoDB" id="4753226at2"/>
<dbReference type="STRING" id="244292.ABW17_20890"/>